<keyword evidence="2" id="KW-0808">Transferase</keyword>
<dbReference type="Proteomes" id="UP000256645">
    <property type="component" value="Unassembled WGS sequence"/>
</dbReference>
<protein>
    <recommendedName>
        <fullName evidence="4">Methyltransferase domain-containing protein</fullName>
    </recommendedName>
</protein>
<keyword evidence="6" id="KW-1185">Reference proteome</keyword>
<dbReference type="GO" id="GO:0032259">
    <property type="term" value="P:methylation"/>
    <property type="evidence" value="ECO:0007669"/>
    <property type="project" value="UniProtKB-KW"/>
</dbReference>
<evidence type="ECO:0000256" key="3">
    <source>
        <dbReference type="ARBA" id="ARBA00022691"/>
    </source>
</evidence>
<dbReference type="PANTHER" id="PTHR43464">
    <property type="entry name" value="METHYLTRANSFERASE"/>
    <property type="match status" value="1"/>
</dbReference>
<dbReference type="Gene3D" id="3.40.50.150">
    <property type="entry name" value="Vaccinia Virus protein VP39"/>
    <property type="match status" value="1"/>
</dbReference>
<evidence type="ECO:0000256" key="2">
    <source>
        <dbReference type="ARBA" id="ARBA00022679"/>
    </source>
</evidence>
<comment type="caution">
    <text evidence="5">The sequence shown here is derived from an EMBL/GenBank/DDBJ whole genome shotgun (WGS) entry which is preliminary data.</text>
</comment>
<name>A0A3D8RFS7_9HELO</name>
<gene>
    <name evidence="5" type="ORF">BP6252_06820</name>
</gene>
<dbReference type="InterPro" id="IPR029063">
    <property type="entry name" value="SAM-dependent_MTases_sf"/>
</dbReference>
<evidence type="ECO:0000313" key="6">
    <source>
        <dbReference type="Proteomes" id="UP000256645"/>
    </source>
</evidence>
<dbReference type="GO" id="GO:0008168">
    <property type="term" value="F:methyltransferase activity"/>
    <property type="evidence" value="ECO:0007669"/>
    <property type="project" value="UniProtKB-KW"/>
</dbReference>
<dbReference type="SUPFAM" id="SSF53335">
    <property type="entry name" value="S-adenosyl-L-methionine-dependent methyltransferases"/>
    <property type="match status" value="1"/>
</dbReference>
<accession>A0A3D8RFS7</accession>
<dbReference type="PANTHER" id="PTHR43464:SF19">
    <property type="entry name" value="UBIQUINONE BIOSYNTHESIS O-METHYLTRANSFERASE, MITOCHONDRIAL"/>
    <property type="match status" value="1"/>
</dbReference>
<dbReference type="STRING" id="1849047.A0A3D8RFS7"/>
<feature type="domain" description="Methyltransferase" evidence="4">
    <location>
        <begin position="53"/>
        <end position="154"/>
    </location>
</feature>
<proteinExistence type="predicted"/>
<dbReference type="OrthoDB" id="3436015at2759"/>
<sequence length="284" mass="31800">MTDTSIVADWYNKNTDLEHTRLISCGLEFAVSLQIILQCIDQMRRAGAEPREVLDLGGGTGRYAVELAKLGFSVTLVDISRSELELAAAYAAESKVQLHKIILEDARLIRGNSEIFRESHYDIVLCQGPLYHLLKETERVEVLRSCAAVTKNDGYVIAAFVTKFAHLRNMACRVPARLVQEAAFYETYVHDGWYTRRPDNVGYHVDAKELRGLFGKVRDPDLLVERVVACEGFLGGGLSATIIRSGKHVFEKWVQLVMDSAEHEEVLGASDHLLVVAKRGRLRV</sequence>
<dbReference type="InterPro" id="IPR041698">
    <property type="entry name" value="Methyltransf_25"/>
</dbReference>
<keyword evidence="1" id="KW-0489">Methyltransferase</keyword>
<keyword evidence="3" id="KW-0949">S-adenosyl-L-methionine</keyword>
<dbReference type="EMBL" id="PDLM01000007">
    <property type="protein sequence ID" value="RDW72913.1"/>
    <property type="molecule type" value="Genomic_DNA"/>
</dbReference>
<evidence type="ECO:0000313" key="5">
    <source>
        <dbReference type="EMBL" id="RDW72913.1"/>
    </source>
</evidence>
<reference evidence="5 6" key="1">
    <citation type="journal article" date="2018" name="IMA Fungus">
        <title>IMA Genome-F 9: Draft genome sequence of Annulohypoxylon stygium, Aspergillus mulundensis, Berkeleyomyces basicola (syn. Thielaviopsis basicola), Ceratocystis smalleyi, two Cercospora beticola strains, Coleophoma cylindrospora, Fusarium fracticaudum, Phialophora cf. hyalina, and Morchella septimelata.</title>
        <authorList>
            <person name="Wingfield B.D."/>
            <person name="Bills G.F."/>
            <person name="Dong Y."/>
            <person name="Huang W."/>
            <person name="Nel W.J."/>
            <person name="Swalarsk-Parry B.S."/>
            <person name="Vaghefi N."/>
            <person name="Wilken P.M."/>
            <person name="An Z."/>
            <person name="de Beer Z.W."/>
            <person name="De Vos L."/>
            <person name="Chen L."/>
            <person name="Duong T.A."/>
            <person name="Gao Y."/>
            <person name="Hammerbacher A."/>
            <person name="Kikkert J.R."/>
            <person name="Li Y."/>
            <person name="Li H."/>
            <person name="Li K."/>
            <person name="Li Q."/>
            <person name="Liu X."/>
            <person name="Ma X."/>
            <person name="Naidoo K."/>
            <person name="Pethybridge S.J."/>
            <person name="Sun J."/>
            <person name="Steenkamp E.T."/>
            <person name="van der Nest M.A."/>
            <person name="van Wyk S."/>
            <person name="Wingfield M.J."/>
            <person name="Xiong C."/>
            <person name="Yue Q."/>
            <person name="Zhang X."/>
        </authorList>
    </citation>
    <scope>NUCLEOTIDE SEQUENCE [LARGE SCALE GENOMIC DNA]</scope>
    <source>
        <strain evidence="5 6">BP6252</strain>
    </source>
</reference>
<dbReference type="AlphaFoldDB" id="A0A3D8RFS7"/>
<dbReference type="Pfam" id="PF13649">
    <property type="entry name" value="Methyltransf_25"/>
    <property type="match status" value="1"/>
</dbReference>
<evidence type="ECO:0000256" key="1">
    <source>
        <dbReference type="ARBA" id="ARBA00022603"/>
    </source>
</evidence>
<dbReference type="CDD" id="cd02440">
    <property type="entry name" value="AdoMet_MTases"/>
    <property type="match status" value="1"/>
</dbReference>
<evidence type="ECO:0000259" key="4">
    <source>
        <dbReference type="Pfam" id="PF13649"/>
    </source>
</evidence>
<organism evidence="5 6">
    <name type="scientific">Coleophoma cylindrospora</name>
    <dbReference type="NCBI Taxonomy" id="1849047"/>
    <lineage>
        <taxon>Eukaryota</taxon>
        <taxon>Fungi</taxon>
        <taxon>Dikarya</taxon>
        <taxon>Ascomycota</taxon>
        <taxon>Pezizomycotina</taxon>
        <taxon>Leotiomycetes</taxon>
        <taxon>Helotiales</taxon>
        <taxon>Dermateaceae</taxon>
        <taxon>Coleophoma</taxon>
    </lineage>
</organism>